<keyword evidence="1" id="KW-0472">Membrane</keyword>
<keyword evidence="3" id="KW-1185">Reference proteome</keyword>
<evidence type="ECO:0000256" key="1">
    <source>
        <dbReference type="SAM" id="Phobius"/>
    </source>
</evidence>
<organism evidence="2 3">
    <name type="scientific">Williamsia herbipolensis</name>
    <dbReference type="NCBI Taxonomy" id="1603258"/>
    <lineage>
        <taxon>Bacteria</taxon>
        <taxon>Bacillati</taxon>
        <taxon>Actinomycetota</taxon>
        <taxon>Actinomycetes</taxon>
        <taxon>Mycobacteriales</taxon>
        <taxon>Nocardiaceae</taxon>
        <taxon>Williamsia</taxon>
    </lineage>
</organism>
<dbReference type="KEGG" id="whr:OG579_00360"/>
<dbReference type="Proteomes" id="UP001432128">
    <property type="component" value="Chromosome"/>
</dbReference>
<evidence type="ECO:0000313" key="3">
    <source>
        <dbReference type="Proteomes" id="UP001432128"/>
    </source>
</evidence>
<proteinExistence type="predicted"/>
<keyword evidence="1" id="KW-1133">Transmembrane helix</keyword>
<feature type="transmembrane region" description="Helical" evidence="1">
    <location>
        <begin position="6"/>
        <end position="31"/>
    </location>
</feature>
<gene>
    <name evidence="2" type="ORF">OG579_00360</name>
</gene>
<dbReference type="RefSeq" id="WP_045822352.1">
    <property type="nucleotide sequence ID" value="NZ_CP108021.1"/>
</dbReference>
<sequence length="83" mass="8906">MDDLIVAIGVPVTIICIVFVIGCVVSMAWAFGAKYEKTQPYTLDQEWTRDPMLLSATDAAPLSVVHHDLGADELIGGSASGKW</sequence>
<keyword evidence="1" id="KW-0812">Transmembrane</keyword>
<evidence type="ECO:0000313" key="2">
    <source>
        <dbReference type="EMBL" id="WUM20353.1"/>
    </source>
</evidence>
<protein>
    <recommendedName>
        <fullName evidence="4">Cbb3-type cytochrome oxidase component FixQ</fullName>
    </recommendedName>
</protein>
<evidence type="ECO:0008006" key="4">
    <source>
        <dbReference type="Google" id="ProtNLM"/>
    </source>
</evidence>
<dbReference type="EMBL" id="CP108021">
    <property type="protein sequence ID" value="WUM20353.1"/>
    <property type="molecule type" value="Genomic_DNA"/>
</dbReference>
<name>A0AAU4K304_9NOCA</name>
<accession>A0AAU4K304</accession>
<reference evidence="2 3" key="1">
    <citation type="submission" date="2022-10" db="EMBL/GenBank/DDBJ databases">
        <title>The complete genomes of actinobacterial strains from the NBC collection.</title>
        <authorList>
            <person name="Joergensen T.S."/>
            <person name="Alvarez Arevalo M."/>
            <person name="Sterndorff E.B."/>
            <person name="Faurdal D."/>
            <person name="Vuksanovic O."/>
            <person name="Mourched A.-S."/>
            <person name="Charusanti P."/>
            <person name="Shaw S."/>
            <person name="Blin K."/>
            <person name="Weber T."/>
        </authorList>
    </citation>
    <scope>NUCLEOTIDE SEQUENCE [LARGE SCALE GENOMIC DNA]</scope>
    <source>
        <strain evidence="2 3">NBC_00319</strain>
    </source>
</reference>
<dbReference type="AlphaFoldDB" id="A0AAU4K304"/>